<evidence type="ECO:0000313" key="8">
    <source>
        <dbReference type="EMBL" id="KAK6313737.1"/>
    </source>
</evidence>
<evidence type="ECO:0000313" key="9">
    <source>
        <dbReference type="Proteomes" id="UP001356427"/>
    </source>
</evidence>
<dbReference type="GO" id="GO:0055088">
    <property type="term" value="P:lipid homeostasis"/>
    <property type="evidence" value="ECO:0007669"/>
    <property type="project" value="TreeGrafter"/>
</dbReference>
<feature type="domain" description="AB hydrolase-1" evidence="7">
    <location>
        <begin position="186"/>
        <end position="288"/>
    </location>
</feature>
<keyword evidence="2" id="KW-0378">Hydrolase</keyword>
<dbReference type="GO" id="GO:1900226">
    <property type="term" value="P:negative regulation of NLRP3 inflammasome complex assembly"/>
    <property type="evidence" value="ECO:0007669"/>
    <property type="project" value="UniProtKB-ARBA"/>
</dbReference>
<sequence>MLTTLMDGLLCCLTGKSANVVVPIETSEPADGYEFVEVKPGRVLRVRHIIPEREVVDEPRGPGGSVHCKRKITVYRNGQLLIENLGDAVRQELLHAQNGETERNCTVEVELADPPSNPTPTPDSKVDKTGSVVGTGGAATSPAPTLGSAPDPTQQPQKRRRKPKRTVVIDSERKITSCKGTHADVALFFVHGVGGSLDIWGSQLDFFSRLGYEVIAPDLAGHGASSAPQIAAAYTFYALAEDMRAIFKRYARKRNILIGHSYGVSFCTFLAHEYPDQVHKVVMINGGGPTALEPSLCSIFNLPTCVLHCLSPCLAWSFLKAGFARQGAKEKQLLKDNNAFNVSSFVLRAMMSGQYWPEGDEVYHAEITVPILLVHGMYDKFVPVEEDQRMAEILLLAFLKIINEGSHMVMMECPESVNTLLHEFFLWEPDSPPKSKPRPEIAAKRPETAKIPTASNGGATPESKAKTK</sequence>
<proteinExistence type="inferred from homology"/>
<dbReference type="InterPro" id="IPR000073">
    <property type="entry name" value="AB_hydrolase_1"/>
</dbReference>
<gene>
    <name evidence="8" type="ORF">J4Q44_G00151960</name>
</gene>
<evidence type="ECO:0000256" key="5">
    <source>
        <dbReference type="SAM" id="MobiDB-lite"/>
    </source>
</evidence>
<dbReference type="Pfam" id="PF00561">
    <property type="entry name" value="Abhydrolase_1"/>
    <property type="match status" value="1"/>
</dbReference>
<feature type="signal peptide" evidence="6">
    <location>
        <begin position="1"/>
        <end position="18"/>
    </location>
</feature>
<dbReference type="GO" id="GO:0052689">
    <property type="term" value="F:carboxylic ester hydrolase activity"/>
    <property type="evidence" value="ECO:0007669"/>
    <property type="project" value="TreeGrafter"/>
</dbReference>
<keyword evidence="6" id="KW-0732">Signal</keyword>
<protein>
    <recommendedName>
        <fullName evidence="3">Protein ABHD8</fullName>
    </recommendedName>
    <alternativeName>
        <fullName evidence="4">Alpha/beta hydrolase domain-containing protein 8</fullName>
    </alternativeName>
</protein>
<evidence type="ECO:0000256" key="1">
    <source>
        <dbReference type="ARBA" id="ARBA00008645"/>
    </source>
</evidence>
<feature type="compositionally biased region" description="Basic and acidic residues" evidence="5">
    <location>
        <begin position="431"/>
        <end position="448"/>
    </location>
</feature>
<dbReference type="EMBL" id="JAGTTL010000013">
    <property type="protein sequence ID" value="KAK6313737.1"/>
    <property type="molecule type" value="Genomic_DNA"/>
</dbReference>
<feature type="region of interest" description="Disordered" evidence="5">
    <location>
        <begin position="430"/>
        <end position="468"/>
    </location>
</feature>
<dbReference type="GO" id="GO:0042171">
    <property type="term" value="F:lysophosphatidic acid acyltransferase activity"/>
    <property type="evidence" value="ECO:0007669"/>
    <property type="project" value="TreeGrafter"/>
</dbReference>
<dbReference type="InterPro" id="IPR029058">
    <property type="entry name" value="AB_hydrolase_fold"/>
</dbReference>
<keyword evidence="9" id="KW-1185">Reference proteome</keyword>
<dbReference type="PANTHER" id="PTHR42886:SF83">
    <property type="entry name" value="PROTEIN ABHD8"/>
    <property type="match status" value="1"/>
</dbReference>
<dbReference type="AlphaFoldDB" id="A0AAN8LSK5"/>
<dbReference type="InterPro" id="IPR000639">
    <property type="entry name" value="Epox_hydrolase-like"/>
</dbReference>
<dbReference type="PRINTS" id="PR00111">
    <property type="entry name" value="ABHYDROLASE"/>
</dbReference>
<evidence type="ECO:0000256" key="4">
    <source>
        <dbReference type="ARBA" id="ARBA00041848"/>
    </source>
</evidence>
<dbReference type="Gene3D" id="3.40.50.1820">
    <property type="entry name" value="alpha/beta hydrolase"/>
    <property type="match status" value="1"/>
</dbReference>
<dbReference type="SUPFAM" id="SSF53474">
    <property type="entry name" value="alpha/beta-Hydrolases"/>
    <property type="match status" value="1"/>
</dbReference>
<feature type="region of interest" description="Disordered" evidence="5">
    <location>
        <begin position="110"/>
        <end position="167"/>
    </location>
</feature>
<evidence type="ECO:0000256" key="3">
    <source>
        <dbReference type="ARBA" id="ARBA00039466"/>
    </source>
</evidence>
<dbReference type="PANTHER" id="PTHR42886">
    <property type="entry name" value="RE40534P-RELATED"/>
    <property type="match status" value="1"/>
</dbReference>
<dbReference type="PRINTS" id="PR00412">
    <property type="entry name" value="EPOXHYDRLASE"/>
</dbReference>
<comment type="similarity">
    <text evidence="1">Belongs to the AB hydrolase superfamily.</text>
</comment>
<evidence type="ECO:0000256" key="6">
    <source>
        <dbReference type="SAM" id="SignalP"/>
    </source>
</evidence>
<accession>A0AAN8LSK5</accession>
<dbReference type="GO" id="GO:0006654">
    <property type="term" value="P:phosphatidic acid biosynthetic process"/>
    <property type="evidence" value="ECO:0007669"/>
    <property type="project" value="TreeGrafter"/>
</dbReference>
<dbReference type="GO" id="GO:0005739">
    <property type="term" value="C:mitochondrion"/>
    <property type="evidence" value="ECO:0007669"/>
    <property type="project" value="TreeGrafter"/>
</dbReference>
<reference evidence="8 9" key="1">
    <citation type="submission" date="2021-04" db="EMBL/GenBank/DDBJ databases">
        <authorList>
            <person name="De Guttry C."/>
            <person name="Zahm M."/>
            <person name="Klopp C."/>
            <person name="Cabau C."/>
            <person name="Louis A."/>
            <person name="Berthelot C."/>
            <person name="Parey E."/>
            <person name="Roest Crollius H."/>
            <person name="Montfort J."/>
            <person name="Robinson-Rechavi M."/>
            <person name="Bucao C."/>
            <person name="Bouchez O."/>
            <person name="Gislard M."/>
            <person name="Lluch J."/>
            <person name="Milhes M."/>
            <person name="Lampietro C."/>
            <person name="Lopez Roques C."/>
            <person name="Donnadieu C."/>
            <person name="Braasch I."/>
            <person name="Desvignes T."/>
            <person name="Postlethwait J."/>
            <person name="Bobe J."/>
            <person name="Wedekind C."/>
            <person name="Guiguen Y."/>
        </authorList>
    </citation>
    <scope>NUCLEOTIDE SEQUENCE [LARGE SCALE GENOMIC DNA]</scope>
    <source>
        <strain evidence="8">Cs_M1</strain>
        <tissue evidence="8">Blood</tissue>
    </source>
</reference>
<evidence type="ECO:0000259" key="7">
    <source>
        <dbReference type="Pfam" id="PF00561"/>
    </source>
</evidence>
<comment type="caution">
    <text evidence="8">The sequence shown here is derived from an EMBL/GenBank/DDBJ whole genome shotgun (WGS) entry which is preliminary data.</text>
</comment>
<name>A0AAN8LSK5_9TELE</name>
<feature type="chain" id="PRO_5042847793" description="Protein ABHD8" evidence="6">
    <location>
        <begin position="19"/>
        <end position="468"/>
    </location>
</feature>
<dbReference type="FunFam" id="3.40.50.1820:FF:000017">
    <property type="entry name" value="Abhydrolase domain containing 8"/>
    <property type="match status" value="1"/>
</dbReference>
<dbReference type="Proteomes" id="UP001356427">
    <property type="component" value="Unassembled WGS sequence"/>
</dbReference>
<organism evidence="8 9">
    <name type="scientific">Coregonus suidteri</name>
    <dbReference type="NCBI Taxonomy" id="861788"/>
    <lineage>
        <taxon>Eukaryota</taxon>
        <taxon>Metazoa</taxon>
        <taxon>Chordata</taxon>
        <taxon>Craniata</taxon>
        <taxon>Vertebrata</taxon>
        <taxon>Euteleostomi</taxon>
        <taxon>Actinopterygii</taxon>
        <taxon>Neopterygii</taxon>
        <taxon>Teleostei</taxon>
        <taxon>Protacanthopterygii</taxon>
        <taxon>Salmoniformes</taxon>
        <taxon>Salmonidae</taxon>
        <taxon>Coregoninae</taxon>
        <taxon>Coregonus</taxon>
    </lineage>
</organism>
<evidence type="ECO:0000256" key="2">
    <source>
        <dbReference type="ARBA" id="ARBA00022801"/>
    </source>
</evidence>